<proteinExistence type="predicted"/>
<dbReference type="Proteomes" id="UP001596407">
    <property type="component" value="Unassembled WGS sequence"/>
</dbReference>
<evidence type="ECO:0000313" key="2">
    <source>
        <dbReference type="Proteomes" id="UP001596407"/>
    </source>
</evidence>
<sequence length="41" mass="5108">MAYERRAQPREVSRERSDRWLAGTRFRRRTRERSDREVGEV</sequence>
<gene>
    <name evidence="1" type="ORF">ACFQJ6_07200</name>
</gene>
<evidence type="ECO:0000313" key="1">
    <source>
        <dbReference type="EMBL" id="MFC7079939.1"/>
    </source>
</evidence>
<organism evidence="1 2">
    <name type="scientific">Halorussus caseinilyticus</name>
    <dbReference type="NCBI Taxonomy" id="3034025"/>
    <lineage>
        <taxon>Archaea</taxon>
        <taxon>Methanobacteriati</taxon>
        <taxon>Methanobacteriota</taxon>
        <taxon>Stenosarchaea group</taxon>
        <taxon>Halobacteria</taxon>
        <taxon>Halobacteriales</taxon>
        <taxon>Haladaptataceae</taxon>
        <taxon>Halorussus</taxon>
    </lineage>
</organism>
<name>A0ABD5WHF8_9EURY</name>
<reference evidence="1 2" key="1">
    <citation type="journal article" date="2019" name="Int. J. Syst. Evol. Microbiol.">
        <title>The Global Catalogue of Microorganisms (GCM) 10K type strain sequencing project: providing services to taxonomists for standard genome sequencing and annotation.</title>
        <authorList>
            <consortium name="The Broad Institute Genomics Platform"/>
            <consortium name="The Broad Institute Genome Sequencing Center for Infectious Disease"/>
            <person name="Wu L."/>
            <person name="Ma J."/>
        </authorList>
    </citation>
    <scope>NUCLEOTIDE SEQUENCE [LARGE SCALE GENOMIC DNA]</scope>
    <source>
        <strain evidence="1 2">DT72</strain>
    </source>
</reference>
<dbReference type="AlphaFoldDB" id="A0ABD5WHF8"/>
<keyword evidence="2" id="KW-1185">Reference proteome</keyword>
<comment type="caution">
    <text evidence="1">The sequence shown here is derived from an EMBL/GenBank/DDBJ whole genome shotgun (WGS) entry which is preliminary data.</text>
</comment>
<dbReference type="RefSeq" id="WP_382209328.1">
    <property type="nucleotide sequence ID" value="NZ_JBHSZH010000005.1"/>
</dbReference>
<accession>A0ABD5WHF8</accession>
<dbReference type="EMBL" id="JBHSZH010000005">
    <property type="protein sequence ID" value="MFC7079939.1"/>
    <property type="molecule type" value="Genomic_DNA"/>
</dbReference>
<protein>
    <submittedName>
        <fullName evidence="1">Uncharacterized protein</fullName>
    </submittedName>
</protein>